<dbReference type="Proteomes" id="UP000193642">
    <property type="component" value="Unassembled WGS sequence"/>
</dbReference>
<evidence type="ECO:0000313" key="3">
    <source>
        <dbReference type="EMBL" id="ORY49624.1"/>
    </source>
</evidence>
<dbReference type="OrthoDB" id="10278403at2759"/>
<gene>
    <name evidence="3" type="ORF">BCR33DRAFT_735045</name>
</gene>
<keyword evidence="2" id="KW-0732">Signal</keyword>
<dbReference type="AlphaFoldDB" id="A0A1Y2CRZ5"/>
<feature type="signal peptide" evidence="2">
    <location>
        <begin position="1"/>
        <end position="17"/>
    </location>
</feature>
<evidence type="ECO:0000313" key="4">
    <source>
        <dbReference type="Proteomes" id="UP000193642"/>
    </source>
</evidence>
<accession>A0A1Y2CRZ5</accession>
<feature type="chain" id="PRO_5012485958" evidence="2">
    <location>
        <begin position="18"/>
        <end position="635"/>
    </location>
</feature>
<sequence>MFSVIAVIVIIWRLLPPRRNNTLTNEEKELINQAFSHSAKPNRSSTSPQSSSTKPTHSARNSQSSSIRPVHSSLLPRHKSNHDLGLFLPPESEFGIYNVAGVAIGVAMICVGNYLYPAQKAVAVLFLSQAATKSAGAVLAASFIEAGVNVVVYSVSEKEFKVADIGVQTGFVFLGMRVGKVFGSTAKVLMKPIEAIATWDMKASDGIDIIWALASKGRSKPPALSFTNSTTLKLFAKRMAKDFSVRVTKNVAYTTLNNLVAGKSVNFGGYLEYSTISRAILRSLLDNLAHLPHKLRSVRYVKEGLDRARNSAGAGEAELKIWANQNNVRVVVKNLETGQLSEYGPPDSKDMNYIGFLPSASLGELGHWTCLDGSSTSLPNGSGTDCLAVALGAEQSSLKSLLTPRNLEKYFRGTTPGILTRMVGGADSSNYEEATKQRTKEKEQYDKKYENTHFADAVVQAGKEVEAKLKSVISSEDGITKEMTELARTKLFNLEGAAARTIMGENITGVVERRVTITKNKVKLVVSWNVDRGTLRHGKAWETAELDKPYQPPHIGTSLQKSSTKKERPWVGHFFMTSKEAPPEMRDVRERENLVVCETGSVNGMNFEVEIQRVPHHKIGAVKVLKGMEEVNGQQ</sequence>
<name>A0A1Y2CRZ5_9FUNG</name>
<proteinExistence type="predicted"/>
<keyword evidence="4" id="KW-1185">Reference proteome</keyword>
<protein>
    <submittedName>
        <fullName evidence="3">Uncharacterized protein</fullName>
    </submittedName>
</protein>
<dbReference type="EMBL" id="MCGO01000009">
    <property type="protein sequence ID" value="ORY49624.1"/>
    <property type="molecule type" value="Genomic_DNA"/>
</dbReference>
<evidence type="ECO:0000256" key="2">
    <source>
        <dbReference type="SAM" id="SignalP"/>
    </source>
</evidence>
<reference evidence="3 4" key="1">
    <citation type="submission" date="2016-07" db="EMBL/GenBank/DDBJ databases">
        <title>Pervasive Adenine N6-methylation of Active Genes in Fungi.</title>
        <authorList>
            <consortium name="DOE Joint Genome Institute"/>
            <person name="Mondo S.J."/>
            <person name="Dannebaum R.O."/>
            <person name="Kuo R.C."/>
            <person name="Labutti K."/>
            <person name="Haridas S."/>
            <person name="Kuo A."/>
            <person name="Salamov A."/>
            <person name="Ahrendt S.R."/>
            <person name="Lipzen A."/>
            <person name="Sullivan W."/>
            <person name="Andreopoulos W.B."/>
            <person name="Clum A."/>
            <person name="Lindquist E."/>
            <person name="Daum C."/>
            <person name="Ramamoorthy G.K."/>
            <person name="Gryganskyi A."/>
            <person name="Culley D."/>
            <person name="Magnuson J.K."/>
            <person name="James T.Y."/>
            <person name="O'Malley M.A."/>
            <person name="Stajich J.E."/>
            <person name="Spatafora J.W."/>
            <person name="Visel A."/>
            <person name="Grigoriev I.V."/>
        </authorList>
    </citation>
    <scope>NUCLEOTIDE SEQUENCE [LARGE SCALE GENOMIC DNA]</scope>
    <source>
        <strain evidence="3 4">JEL800</strain>
    </source>
</reference>
<comment type="caution">
    <text evidence="3">The sequence shown here is derived from an EMBL/GenBank/DDBJ whole genome shotgun (WGS) entry which is preliminary data.</text>
</comment>
<feature type="compositionally biased region" description="Low complexity" evidence="1">
    <location>
        <begin position="41"/>
        <end position="58"/>
    </location>
</feature>
<feature type="region of interest" description="Disordered" evidence="1">
    <location>
        <begin position="34"/>
        <end position="68"/>
    </location>
</feature>
<organism evidence="3 4">
    <name type="scientific">Rhizoclosmatium globosum</name>
    <dbReference type="NCBI Taxonomy" id="329046"/>
    <lineage>
        <taxon>Eukaryota</taxon>
        <taxon>Fungi</taxon>
        <taxon>Fungi incertae sedis</taxon>
        <taxon>Chytridiomycota</taxon>
        <taxon>Chytridiomycota incertae sedis</taxon>
        <taxon>Chytridiomycetes</taxon>
        <taxon>Chytridiales</taxon>
        <taxon>Chytriomycetaceae</taxon>
        <taxon>Rhizoclosmatium</taxon>
    </lineage>
</organism>
<evidence type="ECO:0000256" key="1">
    <source>
        <dbReference type="SAM" id="MobiDB-lite"/>
    </source>
</evidence>